<evidence type="ECO:0000313" key="2">
    <source>
        <dbReference type="Proteomes" id="UP000182977"/>
    </source>
</evidence>
<reference evidence="2" key="1">
    <citation type="submission" date="2016-10" db="EMBL/GenBank/DDBJ databases">
        <authorList>
            <person name="Varghese N."/>
            <person name="Submissions S."/>
        </authorList>
    </citation>
    <scope>NUCLEOTIDE SEQUENCE [LARGE SCALE GENOMIC DNA]</scope>
    <source>
        <strain evidence="2">DSM 45079</strain>
    </source>
</reference>
<dbReference type="AlphaFoldDB" id="A0A1H2LQL1"/>
<organism evidence="1 2">
    <name type="scientific">Jiangella alkaliphila</name>
    <dbReference type="NCBI Taxonomy" id="419479"/>
    <lineage>
        <taxon>Bacteria</taxon>
        <taxon>Bacillati</taxon>
        <taxon>Actinomycetota</taxon>
        <taxon>Actinomycetes</taxon>
        <taxon>Jiangellales</taxon>
        <taxon>Jiangellaceae</taxon>
        <taxon>Jiangella</taxon>
    </lineage>
</organism>
<dbReference type="SUPFAM" id="SSF55961">
    <property type="entry name" value="Bet v1-like"/>
    <property type="match status" value="1"/>
</dbReference>
<accession>A0A1H2LQL1</accession>
<keyword evidence="2" id="KW-1185">Reference proteome</keyword>
<dbReference type="EMBL" id="LT629791">
    <property type="protein sequence ID" value="SDU82646.1"/>
    <property type="molecule type" value="Genomic_DNA"/>
</dbReference>
<dbReference type="InterPro" id="IPR023393">
    <property type="entry name" value="START-like_dom_sf"/>
</dbReference>
<protein>
    <recommendedName>
        <fullName evidence="3">Polyketide cyclase / dehydrase and lipid transport</fullName>
    </recommendedName>
</protein>
<dbReference type="OrthoDB" id="7067492at2"/>
<dbReference type="Proteomes" id="UP000182977">
    <property type="component" value="Chromosome I"/>
</dbReference>
<evidence type="ECO:0000313" key="1">
    <source>
        <dbReference type="EMBL" id="SDU82646.1"/>
    </source>
</evidence>
<gene>
    <name evidence="1" type="ORF">SAMN04488563_6446</name>
</gene>
<dbReference type="RefSeq" id="WP_046768684.1">
    <property type="nucleotide sequence ID" value="NZ_KQ061227.1"/>
</dbReference>
<evidence type="ECO:0008006" key="3">
    <source>
        <dbReference type="Google" id="ProtNLM"/>
    </source>
</evidence>
<proteinExistence type="predicted"/>
<sequence length="177" mass="19491">MRVLSRHVRDLDASGEEVGRLIAALGSEHDALWPNDLWPGTQLEFDRPLGPGARGGHGVIRYSVDAYEPGRRVRFRFDPGTGLDGTHGFDVEQLADGRTRLVHTLDTRLEGAVKLAKPLLLRMHDTMIGQLLDNAERLTGGRVERPTRMALWMRALNAVEARLTRGAGTPPATGTRV</sequence>
<name>A0A1H2LQL1_9ACTN</name>
<dbReference type="STRING" id="419479.SAMN04488563_6446"/>
<dbReference type="Gene3D" id="3.30.530.20">
    <property type="match status" value="1"/>
</dbReference>